<dbReference type="GeneID" id="65079549"/>
<evidence type="ECO:0000256" key="1">
    <source>
        <dbReference type="SAM" id="MobiDB-lite"/>
    </source>
</evidence>
<sequence>MPRLSNREKRRARFAAAQDSLTSEELEKQKEQNMKVAQKPLAHTTLYTLKLSKKWFIEFMEDEHPEVDAQVELFAPDSHDQDHVLLKDILHQGQCILTRQGLDAWHALLLEDWQLL</sequence>
<dbReference type="Proteomes" id="UP000184255">
    <property type="component" value="Unassembled WGS sequence"/>
</dbReference>
<dbReference type="RefSeq" id="XP_041687820.1">
    <property type="nucleotide sequence ID" value="XM_041822106.1"/>
</dbReference>
<evidence type="ECO:0000313" key="3">
    <source>
        <dbReference type="Proteomes" id="UP000184255"/>
    </source>
</evidence>
<comment type="caution">
    <text evidence="2">The sequence shown here is derived from an EMBL/GenBank/DDBJ whole genome shotgun (WGS) entry which is preliminary data.</text>
</comment>
<keyword evidence="3" id="KW-1185">Reference proteome</keyword>
<name>A0A1L7TW67_FUSMA</name>
<organism evidence="2 3">
    <name type="scientific">Fusarium mangiferae</name>
    <name type="common">Mango malformation disease fungus</name>
    <dbReference type="NCBI Taxonomy" id="192010"/>
    <lineage>
        <taxon>Eukaryota</taxon>
        <taxon>Fungi</taxon>
        <taxon>Dikarya</taxon>
        <taxon>Ascomycota</taxon>
        <taxon>Pezizomycotina</taxon>
        <taxon>Sordariomycetes</taxon>
        <taxon>Hypocreomycetidae</taxon>
        <taxon>Hypocreales</taxon>
        <taxon>Nectriaceae</taxon>
        <taxon>Fusarium</taxon>
        <taxon>Fusarium fujikuroi species complex</taxon>
    </lineage>
</organism>
<protein>
    <submittedName>
        <fullName evidence="2">Uncharacterized protein</fullName>
    </submittedName>
</protein>
<feature type="region of interest" description="Disordered" evidence="1">
    <location>
        <begin position="1"/>
        <end position="32"/>
    </location>
</feature>
<dbReference type="AlphaFoldDB" id="A0A1L7TW67"/>
<evidence type="ECO:0000313" key="2">
    <source>
        <dbReference type="EMBL" id="CVL02828.1"/>
    </source>
</evidence>
<gene>
    <name evidence="2" type="ORF">FMAN_00276</name>
</gene>
<reference evidence="3" key="1">
    <citation type="journal article" date="2016" name="Genome Biol. Evol.">
        <title>Comparative 'omics' of the Fusarium fujikuroi species complex highlights differences in genetic potential and metabolite synthesis.</title>
        <authorList>
            <person name="Niehaus E.-M."/>
            <person name="Muensterkoetter M."/>
            <person name="Proctor R.H."/>
            <person name="Brown D.W."/>
            <person name="Sharon A."/>
            <person name="Idan Y."/>
            <person name="Oren-Young L."/>
            <person name="Sieber C.M."/>
            <person name="Novak O."/>
            <person name="Pencik A."/>
            <person name="Tarkowska D."/>
            <person name="Hromadova K."/>
            <person name="Freeman S."/>
            <person name="Maymon M."/>
            <person name="Elazar M."/>
            <person name="Youssef S.A."/>
            <person name="El-Shabrawy E.S.M."/>
            <person name="Shalaby A.B.A."/>
            <person name="Houterman P."/>
            <person name="Brock N.L."/>
            <person name="Burkhardt I."/>
            <person name="Tsavkelova E.A."/>
            <person name="Dickschat J.S."/>
            <person name="Galuszka P."/>
            <person name="Gueldener U."/>
            <person name="Tudzynski B."/>
        </authorList>
    </citation>
    <scope>NUCLEOTIDE SEQUENCE [LARGE SCALE GENOMIC DNA]</scope>
    <source>
        <strain evidence="3">MRC7560</strain>
    </source>
</reference>
<proteinExistence type="predicted"/>
<accession>A0A1L7TW67</accession>
<dbReference type="VEuPathDB" id="FungiDB:FMAN_00276"/>
<dbReference type="EMBL" id="FCQH01000013">
    <property type="protein sequence ID" value="CVL02828.1"/>
    <property type="molecule type" value="Genomic_DNA"/>
</dbReference>